<keyword evidence="9" id="KW-0863">Zinc-finger</keyword>
<dbReference type="EC" id="2.3.2.27" evidence="4"/>
<evidence type="ECO:0000313" key="20">
    <source>
        <dbReference type="Ensembl" id="ENSPPAP00000008625.1"/>
    </source>
</evidence>
<sequence length="635" mass="70080">MESKPSRIPRRISVQPSSSLSARMMSGSRGSSLNDTYHSRDSSFRLDSEYQSTSASASASPFQSAWYSESEITQGARSRSQNQQRDHDSKRPKLSCTNCTTSAGRNVGNGLNTLSDVQDRVPSYSQGARPKENSMSTLQLNTSSTNHQLPSEHQTILSSRDSRNSLRSNFSSRESESSRSNTQPGFSYSSSRDEAPIISNSERVVSSQRPFQESSDNEGRRTTRRLLSRIASSMSSTFFSRRSSQDSLNTRSLNSENSYVSPRILTASQSRSNVPSASEVPDNRASEASQGFRFLRRRWGLSSLSHNHSSESDSENFNQESEGRNTGPWLSSSLRSRCTPLFSRRRREGRDESSRIPTSDTSSRSHIFRRESNEVVHLEAQNDPLGAAANRPQASAASSSATTGGSTSDSAQGGRNTGIAGILPGSLFRFAVPPALGSNLTDNVMITVDIIPSGWNSADGKSDKTKSAPSRDPERLQKIKESLLLEDSEEEEGDLCRICQMAAASSSNLLIEPCKCTGSLQYVHQDCMKKWLQAKINSGSSLEAVTTCELCKEKLELNLEDFDIHELHRAHANEQAEYEFISSGLYLVVLLHLCEQSFSDMMGNTNEPSTRVRLQRMIPKKTETITGHLILPNFI</sequence>
<feature type="compositionally biased region" description="Polar residues" evidence="18">
    <location>
        <begin position="198"/>
        <end position="214"/>
    </location>
</feature>
<keyword evidence="11" id="KW-0862">Zinc</keyword>
<dbReference type="GO" id="GO:0051865">
    <property type="term" value="P:protein autoubiquitination"/>
    <property type="evidence" value="ECO:0007669"/>
    <property type="project" value="TreeGrafter"/>
</dbReference>
<gene>
    <name evidence="20" type="primary">MARCHF7</name>
</gene>
<evidence type="ECO:0000256" key="18">
    <source>
        <dbReference type="SAM" id="MobiDB-lite"/>
    </source>
</evidence>
<feature type="compositionally biased region" description="Polar residues" evidence="18">
    <location>
        <begin position="133"/>
        <end position="156"/>
    </location>
</feature>
<feature type="domain" description="RING-CH-type" evidence="19">
    <location>
        <begin position="488"/>
        <end position="558"/>
    </location>
</feature>
<evidence type="ECO:0000313" key="21">
    <source>
        <dbReference type="Proteomes" id="UP000240080"/>
    </source>
</evidence>
<dbReference type="PROSITE" id="PS51292">
    <property type="entry name" value="ZF_RING_CH"/>
    <property type="match status" value="1"/>
</dbReference>
<dbReference type="PANTHER" id="PTHR14471">
    <property type="entry name" value="MARCH7/10 E3 UBIQUITIN PROTEIN LIGASE FAMILY MEMBER"/>
    <property type="match status" value="1"/>
</dbReference>
<feature type="region of interest" description="Disordered" evidence="18">
    <location>
        <begin position="263"/>
        <end position="287"/>
    </location>
</feature>
<reference evidence="20" key="1">
    <citation type="submission" date="2025-08" db="UniProtKB">
        <authorList>
            <consortium name="Ensembl"/>
        </authorList>
    </citation>
    <scope>IDENTIFICATION</scope>
</reference>
<accession>A0A2R8ZUI4</accession>
<dbReference type="Gene3D" id="3.30.40.10">
    <property type="entry name" value="Zinc/RING finger domain, C3HC4 (zinc finger)"/>
    <property type="match status" value="1"/>
</dbReference>
<dbReference type="InterPro" id="IPR052297">
    <property type="entry name" value="RING-CH-type_E3_ubiq-ligase"/>
</dbReference>
<dbReference type="GO" id="GO:0005634">
    <property type="term" value="C:nucleus"/>
    <property type="evidence" value="ECO:0007669"/>
    <property type="project" value="TreeGrafter"/>
</dbReference>
<dbReference type="GO" id="GO:0005737">
    <property type="term" value="C:cytoplasm"/>
    <property type="evidence" value="ECO:0007669"/>
    <property type="project" value="UniProtKB-SubCell"/>
</dbReference>
<evidence type="ECO:0000256" key="3">
    <source>
        <dbReference type="ARBA" id="ARBA00004906"/>
    </source>
</evidence>
<organism evidence="20 21">
    <name type="scientific">Pan paniscus</name>
    <name type="common">Pygmy chimpanzee</name>
    <name type="synonym">Bonobo</name>
    <dbReference type="NCBI Taxonomy" id="9597"/>
    <lineage>
        <taxon>Eukaryota</taxon>
        <taxon>Metazoa</taxon>
        <taxon>Chordata</taxon>
        <taxon>Craniata</taxon>
        <taxon>Vertebrata</taxon>
        <taxon>Euteleostomi</taxon>
        <taxon>Mammalia</taxon>
        <taxon>Eutheria</taxon>
        <taxon>Euarchontoglires</taxon>
        <taxon>Primates</taxon>
        <taxon>Haplorrhini</taxon>
        <taxon>Catarrhini</taxon>
        <taxon>Hominidae</taxon>
        <taxon>Pan</taxon>
    </lineage>
</organism>
<dbReference type="EMBL" id="AJFE02071992">
    <property type="status" value="NOT_ANNOTATED_CDS"/>
    <property type="molecule type" value="Genomic_DNA"/>
</dbReference>
<evidence type="ECO:0000259" key="19">
    <source>
        <dbReference type="PROSITE" id="PS51292"/>
    </source>
</evidence>
<feature type="region of interest" description="Disordered" evidence="18">
    <location>
        <begin position="238"/>
        <end position="257"/>
    </location>
</feature>
<feature type="compositionally biased region" description="Basic and acidic residues" evidence="18">
    <location>
        <begin position="37"/>
        <end position="48"/>
    </location>
</feature>
<evidence type="ECO:0000256" key="4">
    <source>
        <dbReference type="ARBA" id="ARBA00012483"/>
    </source>
</evidence>
<dbReference type="SUPFAM" id="SSF57850">
    <property type="entry name" value="RING/U-box"/>
    <property type="match status" value="1"/>
</dbReference>
<evidence type="ECO:0000256" key="12">
    <source>
        <dbReference type="ARBA" id="ARBA00022990"/>
    </source>
</evidence>
<dbReference type="InterPro" id="IPR013083">
    <property type="entry name" value="Znf_RING/FYVE/PHD"/>
</dbReference>
<comment type="subcellular location">
    <subcellularLocation>
        <location evidence="2">Cytoplasm</location>
    </subcellularLocation>
</comment>
<evidence type="ECO:0000256" key="13">
    <source>
        <dbReference type="ARBA" id="ARBA00060147"/>
    </source>
</evidence>
<dbReference type="EMBL" id="AJFE02071990">
    <property type="status" value="NOT_ANNOTATED_CDS"/>
    <property type="molecule type" value="Genomic_DNA"/>
</dbReference>
<keyword evidence="5" id="KW-0963">Cytoplasm</keyword>
<dbReference type="PANTHER" id="PTHR14471:SF1">
    <property type="entry name" value="E3 UBIQUITIN-PROTEIN LIGASE MARCHF7"/>
    <property type="match status" value="1"/>
</dbReference>
<dbReference type="GO" id="GO:0031624">
    <property type="term" value="F:ubiquitin conjugating enzyme binding"/>
    <property type="evidence" value="ECO:0007669"/>
    <property type="project" value="TreeGrafter"/>
</dbReference>
<comment type="catalytic activity">
    <reaction evidence="1">
        <text>S-ubiquitinyl-[E2 ubiquitin-conjugating enzyme]-L-cysteine + [acceptor protein]-L-lysine = [E2 ubiquitin-conjugating enzyme]-L-cysteine + N(6)-ubiquitinyl-[acceptor protein]-L-lysine.</text>
        <dbReference type="EC" id="2.3.2.27"/>
    </reaction>
</comment>
<evidence type="ECO:0000256" key="9">
    <source>
        <dbReference type="ARBA" id="ARBA00022771"/>
    </source>
</evidence>
<feature type="compositionally biased region" description="Polar residues" evidence="18">
    <location>
        <begin position="66"/>
        <end position="83"/>
    </location>
</feature>
<feature type="compositionally biased region" description="Low complexity" evidence="18">
    <location>
        <begin position="388"/>
        <end position="414"/>
    </location>
</feature>
<feature type="compositionally biased region" description="Polar residues" evidence="18">
    <location>
        <begin position="95"/>
        <end position="116"/>
    </location>
</feature>
<evidence type="ECO:0000256" key="10">
    <source>
        <dbReference type="ARBA" id="ARBA00022786"/>
    </source>
</evidence>
<feature type="compositionally biased region" description="Polar residues" evidence="18">
    <location>
        <begin position="356"/>
        <end position="365"/>
    </location>
</feature>
<evidence type="ECO:0000256" key="15">
    <source>
        <dbReference type="ARBA" id="ARBA00079600"/>
    </source>
</evidence>
<evidence type="ECO:0000256" key="11">
    <source>
        <dbReference type="ARBA" id="ARBA00022833"/>
    </source>
</evidence>
<keyword evidence="12" id="KW-0007">Acetylation</keyword>
<comment type="pathway">
    <text evidence="3">Protein modification; protein ubiquitination.</text>
</comment>
<evidence type="ECO:0000256" key="1">
    <source>
        <dbReference type="ARBA" id="ARBA00000900"/>
    </source>
</evidence>
<keyword evidence="8" id="KW-0479">Metal-binding</keyword>
<evidence type="ECO:0000256" key="16">
    <source>
        <dbReference type="ARBA" id="ARBA00083915"/>
    </source>
</evidence>
<evidence type="ECO:0000256" key="2">
    <source>
        <dbReference type="ARBA" id="ARBA00004496"/>
    </source>
</evidence>
<name>A0A2R8ZUI4_PANPA</name>
<dbReference type="InterPro" id="IPR011016">
    <property type="entry name" value="Znf_RING-CH"/>
</dbReference>
<feature type="compositionally biased region" description="Polar residues" evidence="18">
    <location>
        <begin position="181"/>
        <end position="190"/>
    </location>
</feature>
<feature type="compositionally biased region" description="Low complexity" evidence="18">
    <location>
        <begin position="52"/>
        <end position="65"/>
    </location>
</feature>
<evidence type="ECO:0000256" key="17">
    <source>
        <dbReference type="ARBA" id="ARBA00084030"/>
    </source>
</evidence>
<evidence type="ECO:0000256" key="5">
    <source>
        <dbReference type="ARBA" id="ARBA00022490"/>
    </source>
</evidence>
<comment type="function">
    <text evidence="13">E3 ubiquitin-protein ligase which may specifically enhance the E2 activity of HIP2. E3 ubiquitin ligases accept ubiquitin from an E2 ubiquitin-conjugating enzyme in the form of a thioester and then directly transfer the ubiquitin to targeted substrates. May be involved in T-cell proliferation by regulating LIF secretion. May play a role in lysosome homeostasis. Promotes 'Lys-6', 'Lys-11' and 'Lys-63'-linked mixed polyubiquitination on ATG14 leading to the inhibition of autophagy by impairing the interaction between ATG14 and STX7. Participates in the dopamine-mediated negative regulation of the NLRP3 inflammasome by promoting its uibiquitination and subsequent degradation.</text>
</comment>
<dbReference type="GO" id="GO:0008270">
    <property type="term" value="F:zinc ion binding"/>
    <property type="evidence" value="ECO:0007669"/>
    <property type="project" value="UniProtKB-KW"/>
</dbReference>
<feature type="compositionally biased region" description="Polar residues" evidence="18">
    <location>
        <begin position="248"/>
        <end position="257"/>
    </location>
</feature>
<feature type="compositionally biased region" description="Polar residues" evidence="18">
    <location>
        <begin position="263"/>
        <end position="276"/>
    </location>
</feature>
<keyword evidence="10" id="KW-0833">Ubl conjugation pathway</keyword>
<dbReference type="CDD" id="cd16812">
    <property type="entry name" value="RING_CH-C4HC3_MARCH7"/>
    <property type="match status" value="1"/>
</dbReference>
<keyword evidence="7" id="KW-0808">Transferase</keyword>
<dbReference type="Ensembl" id="ENSPPAT00000031261.1">
    <property type="protein sequence ID" value="ENSPPAP00000008625.1"/>
    <property type="gene ID" value="ENSPPAG00000027546.1"/>
</dbReference>
<keyword evidence="21" id="KW-1185">Reference proteome</keyword>
<dbReference type="Proteomes" id="UP000240080">
    <property type="component" value="Unplaced"/>
</dbReference>
<dbReference type="Bgee" id="ENSPPAG00000027546">
    <property type="expression patterns" value="Expressed in testis and 6 other cell types or tissues"/>
</dbReference>
<dbReference type="FunFam" id="3.30.40.10:FF:000108">
    <property type="entry name" value="E3 ubiquitin-protein ligase MARCH7 isoform X1"/>
    <property type="match status" value="1"/>
</dbReference>
<feature type="compositionally biased region" description="Low complexity" evidence="18">
    <location>
        <begin position="17"/>
        <end position="33"/>
    </location>
</feature>
<dbReference type="EMBL" id="AJFE02071991">
    <property type="status" value="NOT_ANNOTATED_CDS"/>
    <property type="molecule type" value="Genomic_DNA"/>
</dbReference>
<dbReference type="SMART" id="SM00744">
    <property type="entry name" value="RINGv"/>
    <property type="match status" value="1"/>
</dbReference>
<feature type="compositionally biased region" description="Low complexity" evidence="18">
    <location>
        <begin position="238"/>
        <end position="247"/>
    </location>
</feature>
<evidence type="ECO:0000256" key="6">
    <source>
        <dbReference type="ARBA" id="ARBA00022553"/>
    </source>
</evidence>
<feature type="region of interest" description="Disordered" evidence="18">
    <location>
        <begin position="1"/>
        <end position="223"/>
    </location>
</feature>
<dbReference type="GO" id="GO:0043130">
    <property type="term" value="F:ubiquitin binding"/>
    <property type="evidence" value="ECO:0007669"/>
    <property type="project" value="TreeGrafter"/>
</dbReference>
<feature type="region of interest" description="Disordered" evidence="18">
    <location>
        <begin position="305"/>
        <end position="369"/>
    </location>
</feature>
<evidence type="ECO:0000256" key="14">
    <source>
        <dbReference type="ARBA" id="ARBA00069013"/>
    </source>
</evidence>
<dbReference type="AlphaFoldDB" id="A0A2R8ZUI4"/>
<protein>
    <recommendedName>
        <fullName evidence="14">E3 ubiquitin-protein ligase MARCHF7</fullName>
        <ecNumber evidence="4">2.3.2.27</ecNumber>
    </recommendedName>
    <alternativeName>
        <fullName evidence="16">Membrane-associated RING finger protein 7</fullName>
    </alternativeName>
    <alternativeName>
        <fullName evidence="15">Membrane-associated RING-CH protein VII</fullName>
    </alternativeName>
    <alternativeName>
        <fullName evidence="17">RING-type E3 ubiquitin transferase MARCHF7</fullName>
    </alternativeName>
</protein>
<dbReference type="Pfam" id="PF12906">
    <property type="entry name" value="RINGv"/>
    <property type="match status" value="1"/>
</dbReference>
<evidence type="ECO:0000256" key="8">
    <source>
        <dbReference type="ARBA" id="ARBA00022723"/>
    </source>
</evidence>
<dbReference type="GeneTree" id="ENSGT00530000063836"/>
<feature type="region of interest" description="Disordered" evidence="18">
    <location>
        <begin position="388"/>
        <end position="417"/>
    </location>
</feature>
<proteinExistence type="predicted"/>
<reference evidence="20" key="2">
    <citation type="submission" date="2025-09" db="UniProtKB">
        <authorList>
            <consortium name="Ensembl"/>
        </authorList>
    </citation>
    <scope>IDENTIFICATION</scope>
</reference>
<evidence type="ECO:0000256" key="7">
    <source>
        <dbReference type="ARBA" id="ARBA00022679"/>
    </source>
</evidence>
<dbReference type="GO" id="GO:0061630">
    <property type="term" value="F:ubiquitin protein ligase activity"/>
    <property type="evidence" value="ECO:0007669"/>
    <property type="project" value="UniProtKB-EC"/>
</dbReference>
<keyword evidence="6" id="KW-0597">Phosphoprotein</keyword>